<feature type="non-terminal residue" evidence="1">
    <location>
        <position position="1"/>
    </location>
</feature>
<name>A0A6S7KVJ7_PARCT</name>
<reference evidence="1" key="1">
    <citation type="submission" date="2020-04" db="EMBL/GenBank/DDBJ databases">
        <authorList>
            <person name="Alioto T."/>
            <person name="Alioto T."/>
            <person name="Gomez Garrido J."/>
        </authorList>
    </citation>
    <scope>NUCLEOTIDE SEQUENCE</scope>
    <source>
        <strain evidence="1">A484AB</strain>
    </source>
</reference>
<evidence type="ECO:0000313" key="1">
    <source>
        <dbReference type="EMBL" id="CAB4024339.1"/>
    </source>
</evidence>
<comment type="caution">
    <text evidence="1">The sequence shown here is derived from an EMBL/GenBank/DDBJ whole genome shotgun (WGS) entry which is preliminary data.</text>
</comment>
<keyword evidence="2" id="KW-1185">Reference proteome</keyword>
<evidence type="ECO:0000313" key="2">
    <source>
        <dbReference type="Proteomes" id="UP001152795"/>
    </source>
</evidence>
<sequence length="81" mass="9187">ATLLHGVDGSAHPPLKYSHPFFLQQLSRVCQSTVCCNLAIDSELELVANMLNWSEFRRVRRAHHSLQLSRTSRELSDDSPL</sequence>
<proteinExistence type="predicted"/>
<protein>
    <submittedName>
        <fullName evidence="1">Uncharacterized protein</fullName>
    </submittedName>
</protein>
<dbReference type="Proteomes" id="UP001152795">
    <property type="component" value="Unassembled WGS sequence"/>
</dbReference>
<organism evidence="1 2">
    <name type="scientific">Paramuricea clavata</name>
    <name type="common">Red gorgonian</name>
    <name type="synonym">Violescent sea-whip</name>
    <dbReference type="NCBI Taxonomy" id="317549"/>
    <lineage>
        <taxon>Eukaryota</taxon>
        <taxon>Metazoa</taxon>
        <taxon>Cnidaria</taxon>
        <taxon>Anthozoa</taxon>
        <taxon>Octocorallia</taxon>
        <taxon>Malacalcyonacea</taxon>
        <taxon>Plexauridae</taxon>
        <taxon>Paramuricea</taxon>
    </lineage>
</organism>
<gene>
    <name evidence="1" type="ORF">PACLA_8A073885</name>
</gene>
<dbReference type="EMBL" id="CACRXK020012973">
    <property type="protein sequence ID" value="CAB4024339.1"/>
    <property type="molecule type" value="Genomic_DNA"/>
</dbReference>
<accession>A0A6S7KVJ7</accession>
<dbReference type="AlphaFoldDB" id="A0A6S7KVJ7"/>